<feature type="signal peptide" evidence="1">
    <location>
        <begin position="1"/>
        <end position="25"/>
    </location>
</feature>
<name>A0A9W3A7F4_BIOGL</name>
<sequence>MNRRQMSSLETVVFVFVSFLSGSYCKCPDYVFVQEENYERNFSAITTVGARPLGFMKGTWYYNQDQPNPCTTVSGADKRKLEIMAEAIPAARLCVSLNGVQKTCSDPGTGRLYQCVPGTGNDNVEFTGTTGAEADIQFWYRLTLGSESDNEDTWCSGRDTEQFPTSLKSLPANYPLNTGTDVSHNASAPKGLSLILSVLFLATICNLTVL</sequence>
<dbReference type="OrthoDB" id="10054965at2759"/>
<dbReference type="PANTHER" id="PTHR39297">
    <property type="entry name" value="CUB DOMAIN-CONTAINING PROTEIN"/>
    <property type="match status" value="1"/>
</dbReference>
<evidence type="ECO:0000313" key="3">
    <source>
        <dbReference type="RefSeq" id="XP_055883124.1"/>
    </source>
</evidence>
<dbReference type="RefSeq" id="XP_055883124.1">
    <property type="nucleotide sequence ID" value="XM_056027149.1"/>
</dbReference>
<feature type="chain" id="PRO_5040805439" evidence="1">
    <location>
        <begin position="26"/>
        <end position="210"/>
    </location>
</feature>
<evidence type="ECO:0000256" key="1">
    <source>
        <dbReference type="SAM" id="SignalP"/>
    </source>
</evidence>
<dbReference type="AlphaFoldDB" id="A0A9W3A7F4"/>
<reference evidence="3" key="1">
    <citation type="submission" date="2025-08" db="UniProtKB">
        <authorList>
            <consortium name="RefSeq"/>
        </authorList>
    </citation>
    <scope>IDENTIFICATION</scope>
</reference>
<proteinExistence type="predicted"/>
<keyword evidence="1" id="KW-0732">Signal</keyword>
<keyword evidence="2" id="KW-1185">Reference proteome</keyword>
<dbReference type="PANTHER" id="PTHR39297:SF1">
    <property type="entry name" value="CUB DOMAIN-CONTAINING PROTEIN"/>
    <property type="match status" value="1"/>
</dbReference>
<accession>A0A9W3A7F4</accession>
<gene>
    <name evidence="3" type="primary">LOC106068231</name>
</gene>
<dbReference type="GeneID" id="106068231"/>
<evidence type="ECO:0000313" key="2">
    <source>
        <dbReference type="Proteomes" id="UP001165740"/>
    </source>
</evidence>
<organism evidence="2 3">
    <name type="scientific">Biomphalaria glabrata</name>
    <name type="common">Bloodfluke planorb</name>
    <name type="synonym">Freshwater snail</name>
    <dbReference type="NCBI Taxonomy" id="6526"/>
    <lineage>
        <taxon>Eukaryota</taxon>
        <taxon>Metazoa</taxon>
        <taxon>Spiralia</taxon>
        <taxon>Lophotrochozoa</taxon>
        <taxon>Mollusca</taxon>
        <taxon>Gastropoda</taxon>
        <taxon>Heterobranchia</taxon>
        <taxon>Euthyneura</taxon>
        <taxon>Panpulmonata</taxon>
        <taxon>Hygrophila</taxon>
        <taxon>Lymnaeoidea</taxon>
        <taxon>Planorbidae</taxon>
        <taxon>Biomphalaria</taxon>
    </lineage>
</organism>
<protein>
    <submittedName>
        <fullName evidence="3">Uncharacterized protein LOC106068231</fullName>
    </submittedName>
</protein>
<dbReference type="Proteomes" id="UP001165740">
    <property type="component" value="Chromosome 4"/>
</dbReference>
<dbReference type="OMA" id="DCRQANR"/>